<sequence length="175" mass="19495">MLGDAQTRHYTHHLSLMYPLNPLPSLPSIICSPIYSPSIHFLSSHIHGALCAWPSSSFYHPPTEPITISNHLQLILHSCIRPKIKHLPMVSVSEMGTSNTDSASININTMHSSGDSNCLLILITILFHSQPIREPIVSVTSNGSSVFWVLPNCRYCSRLYCVDAWLKLNTSYHAC</sequence>
<organism evidence="1 2">
    <name type="scientific">Vitis vinifera</name>
    <name type="common">Grape</name>
    <dbReference type="NCBI Taxonomy" id="29760"/>
    <lineage>
        <taxon>Eukaryota</taxon>
        <taxon>Viridiplantae</taxon>
        <taxon>Streptophyta</taxon>
        <taxon>Embryophyta</taxon>
        <taxon>Tracheophyta</taxon>
        <taxon>Spermatophyta</taxon>
        <taxon>Magnoliopsida</taxon>
        <taxon>eudicotyledons</taxon>
        <taxon>Gunneridae</taxon>
        <taxon>Pentapetalae</taxon>
        <taxon>rosids</taxon>
        <taxon>Vitales</taxon>
        <taxon>Vitaceae</taxon>
        <taxon>Viteae</taxon>
        <taxon>Vitis</taxon>
    </lineage>
</organism>
<name>D7TUF2_VITVI</name>
<dbReference type="InParanoid" id="D7TUF2"/>
<gene>
    <name evidence="1" type="ordered locus">VIT_03s0017g02050</name>
</gene>
<dbReference type="PaxDb" id="29760-VIT_03s0017g02050.t01"/>
<protein>
    <submittedName>
        <fullName evidence="1">Uncharacterized protein</fullName>
    </submittedName>
</protein>
<accession>D7TUF2</accession>
<dbReference type="Proteomes" id="UP000009183">
    <property type="component" value="Chromosome 3"/>
</dbReference>
<keyword evidence="2" id="KW-1185">Reference proteome</keyword>
<dbReference type="AlphaFoldDB" id="D7TUF2"/>
<evidence type="ECO:0000313" key="1">
    <source>
        <dbReference type="EMBL" id="CBI34127.3"/>
    </source>
</evidence>
<reference evidence="2" key="1">
    <citation type="journal article" date="2007" name="Nature">
        <title>The grapevine genome sequence suggests ancestral hexaploidization in major angiosperm phyla.</title>
        <authorList>
            <consortium name="The French-Italian Public Consortium for Grapevine Genome Characterization."/>
            <person name="Jaillon O."/>
            <person name="Aury J.-M."/>
            <person name="Noel B."/>
            <person name="Policriti A."/>
            <person name="Clepet C."/>
            <person name="Casagrande A."/>
            <person name="Choisne N."/>
            <person name="Aubourg S."/>
            <person name="Vitulo N."/>
            <person name="Jubin C."/>
            <person name="Vezzi A."/>
            <person name="Legeai F."/>
            <person name="Hugueney P."/>
            <person name="Dasilva C."/>
            <person name="Horner D."/>
            <person name="Mica E."/>
            <person name="Jublot D."/>
            <person name="Poulain J."/>
            <person name="Bruyere C."/>
            <person name="Billault A."/>
            <person name="Segurens B."/>
            <person name="Gouyvenoux M."/>
            <person name="Ugarte E."/>
            <person name="Cattonaro F."/>
            <person name="Anthouard V."/>
            <person name="Vico V."/>
            <person name="Del Fabbro C."/>
            <person name="Alaux M."/>
            <person name="Di Gaspero G."/>
            <person name="Dumas V."/>
            <person name="Felice N."/>
            <person name="Paillard S."/>
            <person name="Juman I."/>
            <person name="Moroldo M."/>
            <person name="Scalabrin S."/>
            <person name="Canaguier A."/>
            <person name="Le Clainche I."/>
            <person name="Malacrida G."/>
            <person name="Durand E."/>
            <person name="Pesole G."/>
            <person name="Laucou V."/>
            <person name="Chatelet P."/>
            <person name="Merdinoglu D."/>
            <person name="Delledonne M."/>
            <person name="Pezzotti M."/>
            <person name="Lecharny A."/>
            <person name="Scarpelli C."/>
            <person name="Artiguenave F."/>
            <person name="Pe M.E."/>
            <person name="Valle G."/>
            <person name="Morgante M."/>
            <person name="Caboche M."/>
            <person name="Adam-Blondon A.-F."/>
            <person name="Weissenbach J."/>
            <person name="Quetier F."/>
            <person name="Wincker P."/>
        </authorList>
    </citation>
    <scope>NUCLEOTIDE SEQUENCE [LARGE SCALE GENOMIC DNA]</scope>
    <source>
        <strain evidence="2">cv. Pinot noir / PN40024</strain>
    </source>
</reference>
<evidence type="ECO:0000313" key="2">
    <source>
        <dbReference type="Proteomes" id="UP000009183"/>
    </source>
</evidence>
<proteinExistence type="predicted"/>
<dbReference type="HOGENOM" id="CLU_1535244_0_0_1"/>
<dbReference type="EMBL" id="FN596248">
    <property type="protein sequence ID" value="CBI34127.3"/>
    <property type="molecule type" value="Genomic_DNA"/>
</dbReference>